<organism evidence="8 9">
    <name type="scientific">Parapedobacter indicus</name>
    <dbReference type="NCBI Taxonomy" id="1477437"/>
    <lineage>
        <taxon>Bacteria</taxon>
        <taxon>Pseudomonadati</taxon>
        <taxon>Bacteroidota</taxon>
        <taxon>Sphingobacteriia</taxon>
        <taxon>Sphingobacteriales</taxon>
        <taxon>Sphingobacteriaceae</taxon>
        <taxon>Parapedobacter</taxon>
    </lineage>
</organism>
<protein>
    <submittedName>
        <fullName evidence="8">Starch-binding associating with outer membrane</fullName>
    </submittedName>
</protein>
<evidence type="ECO:0000256" key="1">
    <source>
        <dbReference type="ARBA" id="ARBA00004442"/>
    </source>
</evidence>
<keyword evidence="5" id="KW-0998">Cell outer membrane</keyword>
<name>A0A1I3FZ55_9SPHI</name>
<dbReference type="Pfam" id="PF07980">
    <property type="entry name" value="SusD_RagB"/>
    <property type="match status" value="1"/>
</dbReference>
<dbReference type="EMBL" id="FOQO01000002">
    <property type="protein sequence ID" value="SFI16342.1"/>
    <property type="molecule type" value="Genomic_DNA"/>
</dbReference>
<dbReference type="RefSeq" id="WP_218146482.1">
    <property type="nucleotide sequence ID" value="NZ_FOQO01000002.1"/>
</dbReference>
<evidence type="ECO:0000256" key="4">
    <source>
        <dbReference type="ARBA" id="ARBA00023136"/>
    </source>
</evidence>
<dbReference type="Gene3D" id="1.25.40.390">
    <property type="match status" value="1"/>
</dbReference>
<reference evidence="8 9" key="1">
    <citation type="submission" date="2016-10" db="EMBL/GenBank/DDBJ databases">
        <authorList>
            <person name="de Groot N.N."/>
        </authorList>
    </citation>
    <scope>NUCLEOTIDE SEQUENCE [LARGE SCALE GENOMIC DNA]</scope>
    <source>
        <strain evidence="8 9">RK1</strain>
    </source>
</reference>
<keyword evidence="4" id="KW-0472">Membrane</keyword>
<dbReference type="Pfam" id="PF14322">
    <property type="entry name" value="SusD-like_3"/>
    <property type="match status" value="1"/>
</dbReference>
<dbReference type="CDD" id="cd08977">
    <property type="entry name" value="SusD"/>
    <property type="match status" value="1"/>
</dbReference>
<gene>
    <name evidence="8" type="ORF">SAMN05444682_102560</name>
</gene>
<evidence type="ECO:0000313" key="8">
    <source>
        <dbReference type="EMBL" id="SFI16342.1"/>
    </source>
</evidence>
<feature type="domain" description="RagB/SusD" evidence="6">
    <location>
        <begin position="344"/>
        <end position="451"/>
    </location>
</feature>
<dbReference type="SUPFAM" id="SSF48452">
    <property type="entry name" value="TPR-like"/>
    <property type="match status" value="1"/>
</dbReference>
<feature type="domain" description="SusD-like N-terminal" evidence="7">
    <location>
        <begin position="21"/>
        <end position="221"/>
    </location>
</feature>
<dbReference type="InterPro" id="IPR033985">
    <property type="entry name" value="SusD-like_N"/>
</dbReference>
<dbReference type="InterPro" id="IPR011990">
    <property type="entry name" value="TPR-like_helical_dom_sf"/>
</dbReference>
<evidence type="ECO:0000313" key="9">
    <source>
        <dbReference type="Proteomes" id="UP000198670"/>
    </source>
</evidence>
<dbReference type="PROSITE" id="PS51257">
    <property type="entry name" value="PROKAR_LIPOPROTEIN"/>
    <property type="match status" value="1"/>
</dbReference>
<evidence type="ECO:0000259" key="6">
    <source>
        <dbReference type="Pfam" id="PF07980"/>
    </source>
</evidence>
<keyword evidence="9" id="KW-1185">Reference proteome</keyword>
<dbReference type="GO" id="GO:0009279">
    <property type="term" value="C:cell outer membrane"/>
    <property type="evidence" value="ECO:0007669"/>
    <property type="project" value="UniProtKB-SubCell"/>
</dbReference>
<keyword evidence="3" id="KW-0732">Signal</keyword>
<sequence length="477" mass="53428">MRIRPIIFALALLSVSCSNEFLDLYPETGLNESNFYQSDEEFILLVNAGYIPLRNLGKTVNWDINEVKSDNMTTQALNTNIEQSRSDGFTLSPASITHESFWSNSYTGIYNCNTAIRALETLEHVWSTPNLENRSLGEVYFLRALYYFDLVRQFGGVPLVTKEVTGQEAVGIKRSPVEAVYAQIVSDLETAIGYLGNIGDTEELGRANIGAAQALLGKVYLTSKNYAAAEQHLHAVIQSGRHGLLPDYVDVFDPMNKDYYETLFSIQYSESASALANTFIFFNAPATSAGEVTGRPNVALPVGSSIRPTAELLEAFEDGDKRYEVSIGKWVGPDLNGIDDEFFYCAKYKGPQSATLGWSGDNFPILRYSDVLLMYAEVLNEQGRTDEAIPFVEQVRFRAGLMDDLSGLTKAQLTSLIEQERQVEFCFENQRWYDLLRTDRALEVLRAQGKNIQPFHLLAPIPAEQILINQLEQNPDY</sequence>
<dbReference type="Proteomes" id="UP000198670">
    <property type="component" value="Unassembled WGS sequence"/>
</dbReference>
<dbReference type="STRING" id="1477437.SAMN05444682_102560"/>
<comment type="subcellular location">
    <subcellularLocation>
        <location evidence="1">Cell outer membrane</location>
    </subcellularLocation>
</comment>
<evidence type="ECO:0000259" key="7">
    <source>
        <dbReference type="Pfam" id="PF14322"/>
    </source>
</evidence>
<accession>A0A1I3FZ55</accession>
<dbReference type="InterPro" id="IPR012944">
    <property type="entry name" value="SusD_RagB_dom"/>
</dbReference>
<evidence type="ECO:0000256" key="2">
    <source>
        <dbReference type="ARBA" id="ARBA00006275"/>
    </source>
</evidence>
<dbReference type="AlphaFoldDB" id="A0A1I3FZ55"/>
<comment type="similarity">
    <text evidence="2">Belongs to the SusD family.</text>
</comment>
<proteinExistence type="inferred from homology"/>
<evidence type="ECO:0000256" key="5">
    <source>
        <dbReference type="ARBA" id="ARBA00023237"/>
    </source>
</evidence>
<evidence type="ECO:0000256" key="3">
    <source>
        <dbReference type="ARBA" id="ARBA00022729"/>
    </source>
</evidence>